<feature type="compositionally biased region" description="Low complexity" evidence="3">
    <location>
        <begin position="312"/>
        <end position="322"/>
    </location>
</feature>
<dbReference type="GO" id="GO:0005681">
    <property type="term" value="C:spliceosomal complex"/>
    <property type="evidence" value="ECO:0007669"/>
    <property type="project" value="TreeGrafter"/>
</dbReference>
<feature type="compositionally biased region" description="Basic residues" evidence="3">
    <location>
        <begin position="560"/>
        <end position="573"/>
    </location>
</feature>
<organism evidence="5 6">
    <name type="scientific">Ceutorhynchus assimilis</name>
    <name type="common">cabbage seed weevil</name>
    <dbReference type="NCBI Taxonomy" id="467358"/>
    <lineage>
        <taxon>Eukaryota</taxon>
        <taxon>Metazoa</taxon>
        <taxon>Ecdysozoa</taxon>
        <taxon>Arthropoda</taxon>
        <taxon>Hexapoda</taxon>
        <taxon>Insecta</taxon>
        <taxon>Pterygota</taxon>
        <taxon>Neoptera</taxon>
        <taxon>Endopterygota</taxon>
        <taxon>Coleoptera</taxon>
        <taxon>Polyphaga</taxon>
        <taxon>Cucujiformia</taxon>
        <taxon>Curculionidae</taxon>
        <taxon>Ceutorhynchinae</taxon>
        <taxon>Ceutorhynchus</taxon>
    </lineage>
</organism>
<sequence>MEPPKISFSFTKSFKKTNIILNTATPKENEKKGEVIECLEEQSIKIKDAIIEEARPLVIPLKDDQKNLLDRIKAASKWDKKKEKEDTRPDSELTADELAARQLIREAKARLENGHESNNHKVSVLPLTEESATLTGEKEPTLEDYESVPIGDYGLALLRGMGWKDGMAIGKNVTKSAVPSLPELRPKGLGLGATKIELPEQKATDEDGNELILMKRGFAKVVMGPQNGNYCEVQGFDEEAGRVIVKVYPKGDIININEVMLVPVTKEEFSKGSKILNNAKYEQYRKLSDKKLESFKVEKQKSDSEDSDRSSKATTSAATCSKYSKRSPSSEGELDTSKYSHKNRQSRSRSKDEDSKKSRSNIGMDKSEKGTKKTRSRSNHWLETDRPESRSRSKDRNSRKKYRSKSRSWSKDKKKDDEERALRRRSDKDREKSRSTSEDSYQERKKSRSRSNKDKRKSSRDTSDEDKRESRSRSKKSRNKSKDKISRHSSKHKSSKNRSGSIEKSYSKEKKKKKSSHKSKKVRHSSEDSDRSRSTSKDKRAKNRKSRETSYSSDSDLKKEKRRKNKCKSRHRQASSSDSEDRKYRKKK</sequence>
<feature type="compositionally biased region" description="Basic and acidic residues" evidence="3">
    <location>
        <begin position="579"/>
        <end position="588"/>
    </location>
</feature>
<dbReference type="InterPro" id="IPR045166">
    <property type="entry name" value="Spp2-like"/>
</dbReference>
<dbReference type="InterPro" id="IPR000467">
    <property type="entry name" value="G_patch_dom"/>
</dbReference>
<reference evidence="5" key="1">
    <citation type="submission" date="2022-01" db="EMBL/GenBank/DDBJ databases">
        <authorList>
            <person name="King R."/>
        </authorList>
    </citation>
    <scope>NUCLEOTIDE SEQUENCE</scope>
</reference>
<gene>
    <name evidence="5" type="ORF">CEUTPL_LOCUS237</name>
</gene>
<feature type="region of interest" description="Disordered" evidence="3">
    <location>
        <begin position="296"/>
        <end position="588"/>
    </location>
</feature>
<dbReference type="EMBL" id="OU892277">
    <property type="protein sequence ID" value="CAH1121103.1"/>
    <property type="molecule type" value="Genomic_DNA"/>
</dbReference>
<feature type="compositionally biased region" description="Basic residues" evidence="3">
    <location>
        <begin position="487"/>
        <end position="496"/>
    </location>
</feature>
<feature type="compositionally biased region" description="Basic and acidic residues" evidence="3">
    <location>
        <begin position="459"/>
        <end position="472"/>
    </location>
</feature>
<keyword evidence="6" id="KW-1185">Reference proteome</keyword>
<keyword evidence="2" id="KW-0539">Nucleus</keyword>
<accession>A0A9P0DJS8</accession>
<feature type="compositionally biased region" description="Basic residues" evidence="3">
    <location>
        <begin position="339"/>
        <end position="348"/>
    </location>
</feature>
<dbReference type="SMART" id="SM00443">
    <property type="entry name" value="G_patch"/>
    <property type="match status" value="1"/>
</dbReference>
<evidence type="ECO:0000256" key="1">
    <source>
        <dbReference type="ARBA" id="ARBA00004123"/>
    </source>
</evidence>
<dbReference type="GO" id="GO:0003676">
    <property type="term" value="F:nucleic acid binding"/>
    <property type="evidence" value="ECO:0007669"/>
    <property type="project" value="InterPro"/>
</dbReference>
<dbReference type="AlphaFoldDB" id="A0A9P0DJS8"/>
<protein>
    <recommendedName>
        <fullName evidence="4">G-patch domain-containing protein</fullName>
    </recommendedName>
</protein>
<evidence type="ECO:0000256" key="3">
    <source>
        <dbReference type="SAM" id="MobiDB-lite"/>
    </source>
</evidence>
<feature type="domain" description="G-patch" evidence="4">
    <location>
        <begin position="150"/>
        <end position="196"/>
    </location>
</feature>
<evidence type="ECO:0000256" key="2">
    <source>
        <dbReference type="ARBA" id="ARBA00023242"/>
    </source>
</evidence>
<feature type="compositionally biased region" description="Basic residues" evidence="3">
    <location>
        <begin position="509"/>
        <end position="523"/>
    </location>
</feature>
<dbReference type="InterPro" id="IPR026822">
    <property type="entry name" value="Spp2/MOS2_G-patch"/>
</dbReference>
<feature type="compositionally biased region" description="Basic and acidic residues" evidence="3">
    <location>
        <begin position="380"/>
        <end position="396"/>
    </location>
</feature>
<evidence type="ECO:0000313" key="6">
    <source>
        <dbReference type="Proteomes" id="UP001152799"/>
    </source>
</evidence>
<feature type="compositionally biased region" description="Basic residues" evidence="3">
    <location>
        <begin position="397"/>
        <end position="408"/>
    </location>
</feature>
<proteinExistence type="predicted"/>
<dbReference type="PANTHER" id="PTHR15818">
    <property type="entry name" value="G PATCH AND KOW-CONTAINING"/>
    <property type="match status" value="1"/>
</dbReference>
<feature type="compositionally biased region" description="Basic and acidic residues" evidence="3">
    <location>
        <begin position="296"/>
        <end position="311"/>
    </location>
</feature>
<feature type="compositionally biased region" description="Basic and acidic residues" evidence="3">
    <location>
        <begin position="409"/>
        <end position="444"/>
    </location>
</feature>
<feature type="compositionally biased region" description="Basic residues" evidence="3">
    <location>
        <begin position="445"/>
        <end position="458"/>
    </location>
</feature>
<dbReference type="Pfam" id="PF12656">
    <property type="entry name" value="G-patch_2"/>
    <property type="match status" value="1"/>
</dbReference>
<dbReference type="Proteomes" id="UP001152799">
    <property type="component" value="Chromosome 1"/>
</dbReference>
<evidence type="ECO:0000313" key="5">
    <source>
        <dbReference type="EMBL" id="CAH1121103.1"/>
    </source>
</evidence>
<feature type="compositionally biased region" description="Basic and acidic residues" evidence="3">
    <location>
        <begin position="524"/>
        <end position="538"/>
    </location>
</feature>
<dbReference type="OrthoDB" id="5577072at2759"/>
<dbReference type="PROSITE" id="PS50174">
    <property type="entry name" value="G_PATCH"/>
    <property type="match status" value="1"/>
</dbReference>
<comment type="subcellular location">
    <subcellularLocation>
        <location evidence="1">Nucleus</location>
    </subcellularLocation>
</comment>
<name>A0A9P0DJS8_9CUCU</name>
<dbReference type="GO" id="GO:0000398">
    <property type="term" value="P:mRNA splicing, via spliceosome"/>
    <property type="evidence" value="ECO:0007669"/>
    <property type="project" value="InterPro"/>
</dbReference>
<dbReference type="PANTHER" id="PTHR15818:SF2">
    <property type="entry name" value="G-PATCH DOMAIN AND KOW MOTIFS-CONTAINING PROTEIN"/>
    <property type="match status" value="1"/>
</dbReference>
<evidence type="ECO:0000259" key="4">
    <source>
        <dbReference type="PROSITE" id="PS50174"/>
    </source>
</evidence>